<gene>
    <name evidence="2" type="ORF">SAMN05216215_101512</name>
</gene>
<reference evidence="3" key="1">
    <citation type="submission" date="2016-10" db="EMBL/GenBank/DDBJ databases">
        <authorList>
            <person name="Varghese N."/>
            <person name="Submissions S."/>
        </authorList>
    </citation>
    <scope>NUCLEOTIDE SEQUENCE [LARGE SCALE GENOMIC DNA]</scope>
    <source>
        <strain evidence="3">CGMCC 4.3530</strain>
    </source>
</reference>
<accession>A0A1H3EJA9</accession>
<feature type="compositionally biased region" description="Polar residues" evidence="1">
    <location>
        <begin position="51"/>
        <end position="60"/>
    </location>
</feature>
<dbReference type="STRING" id="418495.SAMN05216215_101512"/>
<evidence type="ECO:0000313" key="2">
    <source>
        <dbReference type="EMBL" id="SDX78009.1"/>
    </source>
</evidence>
<sequence length="125" mass="11668">MPQTTRSLSATELDDQRVEFLPARTVMSTFWLPWSGTDVLAPYDPPTHTQTVTGDANVITTGDIHGGNGGTGGGNGGGQGGGNGGAGGAGGLGGDGGDGGNGGNGIGGNGIGGNGMGGNGGGNVG</sequence>
<evidence type="ECO:0000313" key="3">
    <source>
        <dbReference type="Proteomes" id="UP000199529"/>
    </source>
</evidence>
<dbReference type="Proteomes" id="UP000199529">
    <property type="component" value="Unassembled WGS sequence"/>
</dbReference>
<dbReference type="RefSeq" id="WP_177226528.1">
    <property type="nucleotide sequence ID" value="NZ_FNOK01000015.1"/>
</dbReference>
<dbReference type="AlphaFoldDB" id="A0A1H3EJA9"/>
<dbReference type="EMBL" id="FNOK01000015">
    <property type="protein sequence ID" value="SDX78009.1"/>
    <property type="molecule type" value="Genomic_DNA"/>
</dbReference>
<feature type="compositionally biased region" description="Gly residues" evidence="1">
    <location>
        <begin position="64"/>
        <end position="125"/>
    </location>
</feature>
<feature type="region of interest" description="Disordered" evidence="1">
    <location>
        <begin position="51"/>
        <end position="125"/>
    </location>
</feature>
<protein>
    <recommendedName>
        <fullName evidence="4">PE-PGRS family protein</fullName>
    </recommendedName>
</protein>
<proteinExistence type="predicted"/>
<organism evidence="2 3">
    <name type="scientific">Saccharopolyspora shandongensis</name>
    <dbReference type="NCBI Taxonomy" id="418495"/>
    <lineage>
        <taxon>Bacteria</taxon>
        <taxon>Bacillati</taxon>
        <taxon>Actinomycetota</taxon>
        <taxon>Actinomycetes</taxon>
        <taxon>Pseudonocardiales</taxon>
        <taxon>Pseudonocardiaceae</taxon>
        <taxon>Saccharopolyspora</taxon>
    </lineage>
</organism>
<evidence type="ECO:0008006" key="4">
    <source>
        <dbReference type="Google" id="ProtNLM"/>
    </source>
</evidence>
<evidence type="ECO:0000256" key="1">
    <source>
        <dbReference type="SAM" id="MobiDB-lite"/>
    </source>
</evidence>
<name>A0A1H3EJA9_9PSEU</name>
<keyword evidence="3" id="KW-1185">Reference proteome</keyword>